<evidence type="ECO:0000259" key="4">
    <source>
        <dbReference type="Pfam" id="PF13391"/>
    </source>
</evidence>
<dbReference type="Pfam" id="PF13391">
    <property type="entry name" value="HNH_2"/>
    <property type="match status" value="1"/>
</dbReference>
<dbReference type="InterPro" id="IPR050808">
    <property type="entry name" value="Phage_Integrase"/>
</dbReference>
<proteinExistence type="inferred from homology"/>
<dbReference type="InterPro" id="IPR003615">
    <property type="entry name" value="HNH_nuc"/>
</dbReference>
<dbReference type="Gene3D" id="3.30.160.390">
    <property type="entry name" value="Integrase, DNA-binding domain"/>
    <property type="match status" value="1"/>
</dbReference>
<dbReference type="InterPro" id="IPR025166">
    <property type="entry name" value="Integrase_DNA_bind_dom"/>
</dbReference>
<dbReference type="PANTHER" id="PTHR30629">
    <property type="entry name" value="PROPHAGE INTEGRASE"/>
    <property type="match status" value="1"/>
</dbReference>
<name>A0ABQ2JS18_9SPHN</name>
<dbReference type="InterPro" id="IPR038488">
    <property type="entry name" value="Integrase_DNA-bd_sf"/>
</dbReference>
<evidence type="ECO:0008006" key="7">
    <source>
        <dbReference type="Google" id="ProtNLM"/>
    </source>
</evidence>
<dbReference type="EMBL" id="BMLK01000014">
    <property type="protein sequence ID" value="GGN54205.1"/>
    <property type="molecule type" value="Genomic_DNA"/>
</dbReference>
<evidence type="ECO:0000313" key="6">
    <source>
        <dbReference type="Proteomes" id="UP000605099"/>
    </source>
</evidence>
<organism evidence="5 6">
    <name type="scientific">Novosphingobium indicum</name>
    <dbReference type="NCBI Taxonomy" id="462949"/>
    <lineage>
        <taxon>Bacteria</taxon>
        <taxon>Pseudomonadati</taxon>
        <taxon>Pseudomonadota</taxon>
        <taxon>Alphaproteobacteria</taxon>
        <taxon>Sphingomonadales</taxon>
        <taxon>Sphingomonadaceae</taxon>
        <taxon>Novosphingobium</taxon>
    </lineage>
</organism>
<gene>
    <name evidence="5" type="ORF">GCM10011349_29650</name>
</gene>
<sequence length="498" mass="55787">MSTLFATTVASAKPKDRSYKMFDGGGLHLFVKPNGSKLWRLTYSWLGKQKTLSFGQWPEVTLADAREKRTEARRLIALGTDPAQQQRIDAARARIEDNDTFKAVALEWVAKNEREGIRVRSLTERNTRNLPFIERYASRPTRAPATQSMPCAAVTHLPDSDQRLRNLLGGEFALSPNNARHCLPADISSGRRSRYRQAMTKGVFIHRADSIYDDSPAERYQFPKSYLSRVSACIGDWIIYYEPSKVPEAKGYFAVAKVADVVADPTTKDMYLALIEPGTYLDFVNPVPFNGPLGVVEKGVLNAAGKNSGRAQAAVRSLAIEDFNRIIDLGLSEEGDFLPRIDPIEGEHNVLREERLPFVLEIERDRVEYLGSRLVRDRLFRRRIVTAYDARCAITGLKLINGGGRAEVEAAHIRPVERGGPDIVNNGLALSGTVHWMFDRGLISLQDDLEILVSRQANDPDSIRSLINRTGFAIAPARAGDRPHPSFLSWHRDNCFKQ</sequence>
<accession>A0ABQ2JS18</accession>
<comment type="caution">
    <text evidence="5">The sequence shown here is derived from an EMBL/GenBank/DDBJ whole genome shotgun (WGS) entry which is preliminary data.</text>
</comment>
<dbReference type="Pfam" id="PF13356">
    <property type="entry name" value="Arm-DNA-bind_3"/>
    <property type="match status" value="1"/>
</dbReference>
<keyword evidence="6" id="KW-1185">Reference proteome</keyword>
<comment type="similarity">
    <text evidence="1">Belongs to the 'phage' integrase family.</text>
</comment>
<evidence type="ECO:0000313" key="5">
    <source>
        <dbReference type="EMBL" id="GGN54205.1"/>
    </source>
</evidence>
<evidence type="ECO:0000259" key="3">
    <source>
        <dbReference type="Pfam" id="PF13356"/>
    </source>
</evidence>
<reference evidence="6" key="1">
    <citation type="journal article" date="2019" name="Int. J. Syst. Evol. Microbiol.">
        <title>The Global Catalogue of Microorganisms (GCM) 10K type strain sequencing project: providing services to taxonomists for standard genome sequencing and annotation.</title>
        <authorList>
            <consortium name="The Broad Institute Genomics Platform"/>
            <consortium name="The Broad Institute Genome Sequencing Center for Infectious Disease"/>
            <person name="Wu L."/>
            <person name="Ma J."/>
        </authorList>
    </citation>
    <scope>NUCLEOTIDE SEQUENCE [LARGE SCALE GENOMIC DNA]</scope>
    <source>
        <strain evidence="6">CGMCC 1.6784</strain>
    </source>
</reference>
<feature type="domain" description="Integrase DNA-binding" evidence="3">
    <location>
        <begin position="6"/>
        <end position="87"/>
    </location>
</feature>
<feature type="domain" description="HNH nuclease" evidence="4">
    <location>
        <begin position="392"/>
        <end position="445"/>
    </location>
</feature>
<evidence type="ECO:0000256" key="2">
    <source>
        <dbReference type="ARBA" id="ARBA00022908"/>
    </source>
</evidence>
<evidence type="ECO:0000256" key="1">
    <source>
        <dbReference type="ARBA" id="ARBA00008857"/>
    </source>
</evidence>
<dbReference type="RefSeq" id="WP_188820767.1">
    <property type="nucleotide sequence ID" value="NZ_BMLK01000014.1"/>
</dbReference>
<dbReference type="Proteomes" id="UP000605099">
    <property type="component" value="Unassembled WGS sequence"/>
</dbReference>
<dbReference type="PANTHER" id="PTHR30629:SF2">
    <property type="entry name" value="PROPHAGE INTEGRASE INTS-RELATED"/>
    <property type="match status" value="1"/>
</dbReference>
<protein>
    <recommendedName>
        <fullName evidence="7">HNH endonuclease</fullName>
    </recommendedName>
</protein>
<keyword evidence="2" id="KW-0229">DNA integration</keyword>